<comment type="caution">
    <text evidence="18">The sequence shown here is derived from an EMBL/GenBank/DDBJ whole genome shotgun (WGS) entry which is preliminary data.</text>
</comment>
<dbReference type="Proteomes" id="UP000521872">
    <property type="component" value="Unassembled WGS sequence"/>
</dbReference>
<dbReference type="SUPFAM" id="SSF54897">
    <property type="entry name" value="Protease propeptides/inhibitors"/>
    <property type="match status" value="1"/>
</dbReference>
<evidence type="ECO:0000259" key="17">
    <source>
        <dbReference type="PROSITE" id="PS51695"/>
    </source>
</evidence>
<evidence type="ECO:0000256" key="13">
    <source>
        <dbReference type="ARBA" id="ARBA00023145"/>
    </source>
</evidence>
<keyword evidence="9 15" id="KW-0378">Hydrolase</keyword>
<dbReference type="InterPro" id="IPR050819">
    <property type="entry name" value="Tripeptidyl-peptidase_I"/>
</dbReference>
<comment type="subcellular location">
    <subcellularLocation>
        <location evidence="3">Secreted</location>
        <location evidence="3">Extracellular space</location>
    </subcellularLocation>
</comment>
<keyword evidence="19" id="KW-1185">Reference proteome</keyword>
<dbReference type="GO" id="GO:0004252">
    <property type="term" value="F:serine-type endopeptidase activity"/>
    <property type="evidence" value="ECO:0007669"/>
    <property type="project" value="UniProtKB-UniRule"/>
</dbReference>
<accession>A0A8H4QVJ6</accession>
<feature type="binding site" evidence="15">
    <location>
        <position position="600"/>
    </location>
    <ligand>
        <name>Ca(2+)</name>
        <dbReference type="ChEBI" id="CHEBI:29108"/>
    </ligand>
</feature>
<evidence type="ECO:0000256" key="3">
    <source>
        <dbReference type="ARBA" id="ARBA00004239"/>
    </source>
</evidence>
<dbReference type="InterPro" id="IPR000209">
    <property type="entry name" value="Peptidase_S8/S53_dom"/>
</dbReference>
<proteinExistence type="predicted"/>
<gene>
    <name evidence="18" type="ORF">D9613_005784</name>
</gene>
<keyword evidence="8 16" id="KW-0732">Signal</keyword>
<evidence type="ECO:0000256" key="2">
    <source>
        <dbReference type="ARBA" id="ARBA00002451"/>
    </source>
</evidence>
<dbReference type="InterPro" id="IPR030400">
    <property type="entry name" value="Sedolisin_dom"/>
</dbReference>
<feature type="binding site" evidence="15">
    <location>
        <position position="620"/>
    </location>
    <ligand>
        <name>Ca(2+)</name>
        <dbReference type="ChEBI" id="CHEBI:29108"/>
    </ligand>
</feature>
<sequence>MRLDVPLVLVALSAAAVAVPSTRPASSVHVLHEKRAMEPVDWVKSRPLDADWILPMRFGLAQQNLDKIEDMLMSVSHPSSPRFNQHFTPEEIRETFAPSEESINSVTDWLVGAGIAKDRLRLSGNKGWIHLDATVDEAERLLKAEYHVYTHAGTGSEQIGCHNYSIPAHLKRHIDLIKPTVQFNHRIGPNAKVKRFGGLGMPSSGNGPKLKTTQFSKAAAITPSLANCDKMITLDCLRALYKINYTPVATDKNSFGVVEFTPQAFLPGDLDLFFKNFTPSAVGVRPKTVLIDGAVVQNTSQSFNFNGESDLDLEYAMGLTAPQEVTLLQTGDLSQGAGFDNWLDAIDGPFCTFDGGDDPEQDGIYPDAAGSPASCGIIKPPNVVSISYGQDEATASVHYATRQCNEYAKLGMMGTTVVYSTGDNGVAGFNNVCLDNDGQEGTTTSPRFNPEFPASCPFVTAVGATQINPGSTVNDPEGACEQVIFSGGGFSNIFPMASYQADAVNAYVKTHLMPSPFLPGQFNNSGNARAFPDVSANGANYVIGIDGQFGLVFGTSASAPVFASMITLINDARLSIGKGSLGFINPLIYDPIFAPAFNDITMGGNKGCGTPGFTAVPGWDPVTGVGTPNFERLLSVLKALP</sequence>
<evidence type="ECO:0000256" key="16">
    <source>
        <dbReference type="SAM" id="SignalP"/>
    </source>
</evidence>
<dbReference type="PANTHER" id="PTHR14218">
    <property type="entry name" value="PROTEASE S8 TRIPEPTIDYL PEPTIDASE I CLN2"/>
    <property type="match status" value="1"/>
</dbReference>
<feature type="binding site" evidence="15">
    <location>
        <position position="599"/>
    </location>
    <ligand>
        <name>Ca(2+)</name>
        <dbReference type="ChEBI" id="CHEBI:29108"/>
    </ligand>
</feature>
<keyword evidence="10 15" id="KW-0720">Serine protease</keyword>
<evidence type="ECO:0000256" key="15">
    <source>
        <dbReference type="PROSITE-ProRule" id="PRU01032"/>
    </source>
</evidence>
<evidence type="ECO:0000256" key="7">
    <source>
        <dbReference type="ARBA" id="ARBA00022723"/>
    </source>
</evidence>
<feature type="signal peptide" evidence="16">
    <location>
        <begin position="1"/>
        <end position="18"/>
    </location>
</feature>
<dbReference type="InterPro" id="IPR015366">
    <property type="entry name" value="S53_propep"/>
</dbReference>
<dbReference type="PROSITE" id="PS51695">
    <property type="entry name" value="SEDOLISIN"/>
    <property type="match status" value="1"/>
</dbReference>
<dbReference type="EMBL" id="JAACJL010000030">
    <property type="protein sequence ID" value="KAF4617122.1"/>
    <property type="molecule type" value="Genomic_DNA"/>
</dbReference>
<evidence type="ECO:0000256" key="4">
    <source>
        <dbReference type="ARBA" id="ARBA00012462"/>
    </source>
</evidence>
<evidence type="ECO:0000256" key="9">
    <source>
        <dbReference type="ARBA" id="ARBA00022801"/>
    </source>
</evidence>
<keyword evidence="7 15" id="KW-0479">Metal-binding</keyword>
<evidence type="ECO:0000313" key="19">
    <source>
        <dbReference type="Proteomes" id="UP000521872"/>
    </source>
</evidence>
<dbReference type="InterPro" id="IPR036852">
    <property type="entry name" value="Peptidase_S8/S53_dom_sf"/>
</dbReference>
<dbReference type="FunFam" id="3.40.50.200:FF:000015">
    <property type="entry name" value="Tripeptidyl peptidase A"/>
    <property type="match status" value="1"/>
</dbReference>
<protein>
    <recommendedName>
        <fullName evidence="4">tripeptidyl-peptidase II</fullName>
        <ecNumber evidence="4">3.4.14.10</ecNumber>
    </recommendedName>
</protein>
<dbReference type="GO" id="GO:0008240">
    <property type="term" value="F:tripeptidyl-peptidase activity"/>
    <property type="evidence" value="ECO:0007669"/>
    <property type="project" value="UniProtKB-EC"/>
</dbReference>
<evidence type="ECO:0000256" key="14">
    <source>
        <dbReference type="ARBA" id="ARBA00023180"/>
    </source>
</evidence>
<dbReference type="Gene3D" id="3.40.50.200">
    <property type="entry name" value="Peptidase S8/S53 domain"/>
    <property type="match status" value="1"/>
</dbReference>
<reference evidence="18 19" key="1">
    <citation type="submission" date="2019-12" db="EMBL/GenBank/DDBJ databases">
        <authorList>
            <person name="Floudas D."/>
            <person name="Bentzer J."/>
            <person name="Ahren D."/>
            <person name="Johansson T."/>
            <person name="Persson P."/>
            <person name="Tunlid A."/>
        </authorList>
    </citation>
    <scope>NUCLEOTIDE SEQUENCE [LARGE SCALE GENOMIC DNA]</scope>
    <source>
        <strain evidence="18 19">CBS 102.39</strain>
    </source>
</reference>
<feature type="active site" description="Charge relay system" evidence="15">
    <location>
        <position position="556"/>
    </location>
</feature>
<dbReference type="CDD" id="cd11377">
    <property type="entry name" value="Pro-peptidase_S53"/>
    <property type="match status" value="1"/>
</dbReference>
<keyword evidence="13" id="KW-0865">Zymogen</keyword>
<evidence type="ECO:0000256" key="1">
    <source>
        <dbReference type="ARBA" id="ARBA00001910"/>
    </source>
</evidence>
<comment type="catalytic activity">
    <reaction evidence="1">
        <text>Release of an N-terminal tripeptide from a polypeptide.</text>
        <dbReference type="EC" id="3.4.14.10"/>
    </reaction>
</comment>
<dbReference type="GO" id="GO:0006508">
    <property type="term" value="P:proteolysis"/>
    <property type="evidence" value="ECO:0007669"/>
    <property type="project" value="UniProtKB-KW"/>
</dbReference>
<feature type="active site" description="Charge relay system" evidence="15">
    <location>
        <position position="308"/>
    </location>
</feature>
<dbReference type="Pfam" id="PF00082">
    <property type="entry name" value="Peptidase_S8"/>
    <property type="match status" value="1"/>
</dbReference>
<comment type="cofactor">
    <cofactor evidence="15">
        <name>Ca(2+)</name>
        <dbReference type="ChEBI" id="CHEBI:29108"/>
    </cofactor>
    <text evidence="15">Binds 1 Ca(2+) ion per subunit.</text>
</comment>
<keyword evidence="14" id="KW-0325">Glycoprotein</keyword>
<keyword evidence="6 15" id="KW-0645">Protease</keyword>
<feature type="domain" description="Peptidase S53" evidence="17">
    <location>
        <begin position="231"/>
        <end position="640"/>
    </location>
</feature>
<comment type="function">
    <text evidence="2">Secreted tripeptidyl-peptidase which degrades proteins at acidic pHs and is involved in virulence.</text>
</comment>
<dbReference type="GO" id="GO:0005576">
    <property type="term" value="C:extracellular region"/>
    <property type="evidence" value="ECO:0007669"/>
    <property type="project" value="UniProtKB-SubCell"/>
</dbReference>
<dbReference type="PANTHER" id="PTHR14218:SF19">
    <property type="entry name" value="SERINE PROTEASE AORO, PUTATIVE (AFU_ORTHOLOGUE AFUA_6G10250)-RELATED"/>
    <property type="match status" value="1"/>
</dbReference>
<dbReference type="EC" id="3.4.14.10" evidence="4"/>
<keyword evidence="11 15" id="KW-0106">Calcium</keyword>
<evidence type="ECO:0000256" key="12">
    <source>
        <dbReference type="ARBA" id="ARBA00023026"/>
    </source>
</evidence>
<evidence type="ECO:0000256" key="8">
    <source>
        <dbReference type="ARBA" id="ARBA00022729"/>
    </source>
</evidence>
<keyword evidence="5" id="KW-0964">Secreted</keyword>
<feature type="active site" description="Charge relay system" evidence="15">
    <location>
        <position position="312"/>
    </location>
</feature>
<dbReference type="Pfam" id="PF09286">
    <property type="entry name" value="Pro-kuma_activ"/>
    <property type="match status" value="1"/>
</dbReference>
<name>A0A8H4QVJ6_9AGAR</name>
<evidence type="ECO:0000313" key="18">
    <source>
        <dbReference type="EMBL" id="KAF4617122.1"/>
    </source>
</evidence>
<organism evidence="18 19">
    <name type="scientific">Agrocybe pediades</name>
    <dbReference type="NCBI Taxonomy" id="84607"/>
    <lineage>
        <taxon>Eukaryota</taxon>
        <taxon>Fungi</taxon>
        <taxon>Dikarya</taxon>
        <taxon>Basidiomycota</taxon>
        <taxon>Agaricomycotina</taxon>
        <taxon>Agaricomycetes</taxon>
        <taxon>Agaricomycetidae</taxon>
        <taxon>Agaricales</taxon>
        <taxon>Agaricineae</taxon>
        <taxon>Strophariaceae</taxon>
        <taxon>Agrocybe</taxon>
    </lineage>
</organism>
<feature type="binding site" evidence="15">
    <location>
        <position position="618"/>
    </location>
    <ligand>
        <name>Ca(2+)</name>
        <dbReference type="ChEBI" id="CHEBI:29108"/>
    </ligand>
</feature>
<evidence type="ECO:0000256" key="10">
    <source>
        <dbReference type="ARBA" id="ARBA00022825"/>
    </source>
</evidence>
<evidence type="ECO:0000256" key="6">
    <source>
        <dbReference type="ARBA" id="ARBA00022670"/>
    </source>
</evidence>
<dbReference type="CDD" id="cd04056">
    <property type="entry name" value="Peptidases_S53"/>
    <property type="match status" value="1"/>
</dbReference>
<dbReference type="GO" id="GO:0046872">
    <property type="term" value="F:metal ion binding"/>
    <property type="evidence" value="ECO:0007669"/>
    <property type="project" value="UniProtKB-UniRule"/>
</dbReference>
<keyword evidence="12" id="KW-0843">Virulence</keyword>
<dbReference type="AlphaFoldDB" id="A0A8H4QVJ6"/>
<feature type="chain" id="PRO_5034316208" description="tripeptidyl-peptidase II" evidence="16">
    <location>
        <begin position="19"/>
        <end position="641"/>
    </location>
</feature>
<dbReference type="SUPFAM" id="SSF52743">
    <property type="entry name" value="Subtilisin-like"/>
    <property type="match status" value="1"/>
</dbReference>
<evidence type="ECO:0000256" key="5">
    <source>
        <dbReference type="ARBA" id="ARBA00022525"/>
    </source>
</evidence>
<dbReference type="SMART" id="SM00944">
    <property type="entry name" value="Pro-kuma_activ"/>
    <property type="match status" value="1"/>
</dbReference>
<evidence type="ECO:0000256" key="11">
    <source>
        <dbReference type="ARBA" id="ARBA00022837"/>
    </source>
</evidence>